<dbReference type="InterPro" id="IPR044604">
    <property type="entry name" value="FLZ12/13/14"/>
</dbReference>
<sequence>MVGLSVVLEAQKNCINRKTPQVINKTTMMLSTFHKPFPPLPSSLFQPPTFLDLCFLCGNRLLPGKDIYMYKGNRAFCSVDCRCKQILMDEEEPIKKDKCSLAAMRPTSSSSSSSSSTARHHRKGTRNRGGAFF</sequence>
<keyword evidence="3" id="KW-0862">Zinc</keyword>
<name>A0AAN9S5D0_PSOTE</name>
<evidence type="ECO:0000256" key="3">
    <source>
        <dbReference type="ARBA" id="ARBA00022771"/>
    </source>
</evidence>
<comment type="caution">
    <text evidence="7">The sequence shown here is derived from an EMBL/GenBank/DDBJ whole genome shotgun (WGS) entry which is preliminary data.</text>
</comment>
<protein>
    <recommendedName>
        <fullName evidence="6">FLZ-type domain-containing protein</fullName>
    </recommendedName>
</protein>
<dbReference type="PANTHER" id="PTHR47208:SF1">
    <property type="entry name" value="OS02G0174800 PROTEIN"/>
    <property type="match status" value="1"/>
</dbReference>
<accession>A0AAN9S5D0</accession>
<comment type="similarity">
    <text evidence="1">Belongs to the FLZ family.</text>
</comment>
<keyword evidence="3" id="KW-0863">Zinc-finger</keyword>
<feature type="region of interest" description="Disordered" evidence="5">
    <location>
        <begin position="98"/>
        <end position="133"/>
    </location>
</feature>
<feature type="domain" description="FLZ-type" evidence="6">
    <location>
        <begin position="49"/>
        <end position="93"/>
    </location>
</feature>
<evidence type="ECO:0000256" key="4">
    <source>
        <dbReference type="PROSITE-ProRule" id="PRU01131"/>
    </source>
</evidence>
<dbReference type="Proteomes" id="UP001386955">
    <property type="component" value="Unassembled WGS sequence"/>
</dbReference>
<evidence type="ECO:0000256" key="2">
    <source>
        <dbReference type="ARBA" id="ARBA00022723"/>
    </source>
</evidence>
<evidence type="ECO:0000256" key="1">
    <source>
        <dbReference type="ARBA" id="ARBA00009374"/>
    </source>
</evidence>
<proteinExistence type="inferred from homology"/>
<reference evidence="7 8" key="1">
    <citation type="submission" date="2024-01" db="EMBL/GenBank/DDBJ databases">
        <title>The genomes of 5 underutilized Papilionoideae crops provide insights into root nodulation and disease resistanc.</title>
        <authorList>
            <person name="Jiang F."/>
        </authorList>
    </citation>
    <scope>NUCLEOTIDE SEQUENCE [LARGE SCALE GENOMIC DNA]</scope>
    <source>
        <strain evidence="7">DUOXIRENSHENG_FW03</strain>
        <tissue evidence="7">Leaves</tissue>
    </source>
</reference>
<dbReference type="GO" id="GO:0008270">
    <property type="term" value="F:zinc ion binding"/>
    <property type="evidence" value="ECO:0007669"/>
    <property type="project" value="UniProtKB-KW"/>
</dbReference>
<dbReference type="Pfam" id="PF04570">
    <property type="entry name" value="zf-FLZ"/>
    <property type="match status" value="1"/>
</dbReference>
<keyword evidence="2" id="KW-0479">Metal-binding</keyword>
<dbReference type="PANTHER" id="PTHR47208">
    <property type="entry name" value="OS02G0174800 PROTEIN"/>
    <property type="match status" value="1"/>
</dbReference>
<dbReference type="AlphaFoldDB" id="A0AAN9S5D0"/>
<evidence type="ECO:0000313" key="8">
    <source>
        <dbReference type="Proteomes" id="UP001386955"/>
    </source>
</evidence>
<evidence type="ECO:0000256" key="5">
    <source>
        <dbReference type="SAM" id="MobiDB-lite"/>
    </source>
</evidence>
<evidence type="ECO:0000259" key="6">
    <source>
        <dbReference type="PROSITE" id="PS51795"/>
    </source>
</evidence>
<dbReference type="InterPro" id="IPR007650">
    <property type="entry name" value="Zf-FLZ_dom"/>
</dbReference>
<dbReference type="EMBL" id="JAYMYS010000006">
    <property type="protein sequence ID" value="KAK7387918.1"/>
    <property type="molecule type" value="Genomic_DNA"/>
</dbReference>
<organism evidence="7 8">
    <name type="scientific">Psophocarpus tetragonolobus</name>
    <name type="common">Winged bean</name>
    <name type="synonym">Dolichos tetragonolobus</name>
    <dbReference type="NCBI Taxonomy" id="3891"/>
    <lineage>
        <taxon>Eukaryota</taxon>
        <taxon>Viridiplantae</taxon>
        <taxon>Streptophyta</taxon>
        <taxon>Embryophyta</taxon>
        <taxon>Tracheophyta</taxon>
        <taxon>Spermatophyta</taxon>
        <taxon>Magnoliopsida</taxon>
        <taxon>eudicotyledons</taxon>
        <taxon>Gunneridae</taxon>
        <taxon>Pentapetalae</taxon>
        <taxon>rosids</taxon>
        <taxon>fabids</taxon>
        <taxon>Fabales</taxon>
        <taxon>Fabaceae</taxon>
        <taxon>Papilionoideae</taxon>
        <taxon>50 kb inversion clade</taxon>
        <taxon>NPAAA clade</taxon>
        <taxon>indigoferoid/millettioid clade</taxon>
        <taxon>Phaseoleae</taxon>
        <taxon>Psophocarpus</taxon>
    </lineage>
</organism>
<gene>
    <name evidence="7" type="ORF">VNO78_22716</name>
</gene>
<evidence type="ECO:0000313" key="7">
    <source>
        <dbReference type="EMBL" id="KAK7387918.1"/>
    </source>
</evidence>
<dbReference type="PROSITE" id="PS51795">
    <property type="entry name" value="ZF_FLZ"/>
    <property type="match status" value="1"/>
</dbReference>
<keyword evidence="8" id="KW-1185">Reference proteome</keyword>
<feature type="zinc finger region" description="FLZ-type" evidence="4">
    <location>
        <begin position="49"/>
        <end position="93"/>
    </location>
</feature>